<reference evidence="2 5" key="1">
    <citation type="submission" date="2017-01" db="EMBL/GenBank/DDBJ databases">
        <title>Complete genome sequence of Haloterrigena daqingensis type strain (JX313T).</title>
        <authorList>
            <person name="Shuang W."/>
        </authorList>
    </citation>
    <scope>NUCLEOTIDE SEQUENCE [LARGE SCALE GENOMIC DNA]</scope>
    <source>
        <strain evidence="2 5">JX313</strain>
    </source>
</reference>
<name>A0A1N7EME5_9EURY</name>
<dbReference type="Proteomes" id="UP000187321">
    <property type="component" value="Chromosome"/>
</dbReference>
<dbReference type="Gene3D" id="3.20.80.10">
    <property type="entry name" value="Regulatory factor, effector binding domain"/>
    <property type="match status" value="1"/>
</dbReference>
<dbReference type="RefSeq" id="WP_076582612.1">
    <property type="nucleotide sequence ID" value="NZ_CP019327.1"/>
</dbReference>
<evidence type="ECO:0000259" key="1">
    <source>
        <dbReference type="Pfam" id="PF06445"/>
    </source>
</evidence>
<dbReference type="SUPFAM" id="SSF55136">
    <property type="entry name" value="Probable bacterial effector-binding domain"/>
    <property type="match status" value="1"/>
</dbReference>
<proteinExistence type="predicted"/>
<evidence type="ECO:0000313" key="2">
    <source>
        <dbReference type="EMBL" id="APX97865.1"/>
    </source>
</evidence>
<gene>
    <name evidence="2" type="ORF">BB347_15265</name>
    <name evidence="3" type="ORF">SAMN05421809_2699</name>
</gene>
<sequence>MMATTPFLEHRSARPCVEIPIEATLGEWGQANDLVGVLLEWLDRHDESLVGAPFYRYRVLGDETKPFKLEVDVPTEGRLDGDDRVQPGTIPAGTYAILVHEGDPDDLPGRHAALEDWAEASGHELARRTDGGIIRWEGRYEHFQTDPTEEPDRSQWTTEISYLLRDDFPEELTAPTRRALAGAGYSRLEQLDGADPDEIEALHGIGPSVLETLRDGLESAGGRFADGGTRP</sequence>
<dbReference type="GeneID" id="43330888"/>
<dbReference type="STRING" id="588898.BB347_15265"/>
<keyword evidence="4" id="KW-1185">Reference proteome</keyword>
<evidence type="ECO:0000313" key="4">
    <source>
        <dbReference type="Proteomes" id="UP000185687"/>
    </source>
</evidence>
<dbReference type="Gene3D" id="1.10.150.20">
    <property type="entry name" value="5' to 3' exonuclease, C-terminal subdomain"/>
    <property type="match status" value="1"/>
</dbReference>
<dbReference type="EMBL" id="CP019327">
    <property type="protein sequence ID" value="APX97865.1"/>
    <property type="molecule type" value="Genomic_DNA"/>
</dbReference>
<feature type="domain" description="GyrI-like small molecule binding" evidence="1">
    <location>
        <begin position="62"/>
        <end position="129"/>
    </location>
</feature>
<dbReference type="KEGG" id="hda:BB347_15265"/>
<dbReference type="AlphaFoldDB" id="A0A1N7EME5"/>
<dbReference type="InterPro" id="IPR029442">
    <property type="entry name" value="GyrI-like"/>
</dbReference>
<dbReference type="EMBL" id="FTNP01000004">
    <property type="protein sequence ID" value="SIR89095.1"/>
    <property type="molecule type" value="Genomic_DNA"/>
</dbReference>
<reference evidence="3 4" key="2">
    <citation type="submission" date="2017-01" db="EMBL/GenBank/DDBJ databases">
        <authorList>
            <person name="Mah S.A."/>
            <person name="Swanson W.J."/>
            <person name="Moy G.W."/>
            <person name="Vacquier V.D."/>
        </authorList>
    </citation>
    <scope>NUCLEOTIDE SEQUENCE [LARGE SCALE GENOMIC DNA]</scope>
    <source>
        <strain evidence="3 4">CGMCC 1.8909</strain>
    </source>
</reference>
<dbReference type="InterPro" id="IPR011256">
    <property type="entry name" value="Reg_factor_effector_dom_sf"/>
</dbReference>
<organism evidence="3 4">
    <name type="scientific">Natronorubrum daqingense</name>
    <dbReference type="NCBI Taxonomy" id="588898"/>
    <lineage>
        <taxon>Archaea</taxon>
        <taxon>Methanobacteriati</taxon>
        <taxon>Methanobacteriota</taxon>
        <taxon>Stenosarchaea group</taxon>
        <taxon>Halobacteria</taxon>
        <taxon>Halobacteriales</taxon>
        <taxon>Natrialbaceae</taxon>
        <taxon>Natronorubrum</taxon>
    </lineage>
</organism>
<dbReference type="OrthoDB" id="378894at2157"/>
<evidence type="ECO:0000313" key="3">
    <source>
        <dbReference type="EMBL" id="SIR89095.1"/>
    </source>
</evidence>
<dbReference type="Pfam" id="PF06445">
    <property type="entry name" value="GyrI-like"/>
    <property type="match status" value="1"/>
</dbReference>
<evidence type="ECO:0000313" key="5">
    <source>
        <dbReference type="Proteomes" id="UP000187321"/>
    </source>
</evidence>
<accession>A0A1N7EME5</accession>
<dbReference type="Proteomes" id="UP000185687">
    <property type="component" value="Unassembled WGS sequence"/>
</dbReference>
<protein>
    <submittedName>
        <fullName evidence="3">GyrI-like small molecule binding domain-containing protein</fullName>
    </submittedName>
</protein>